<evidence type="ECO:0000313" key="1">
    <source>
        <dbReference type="EMBL" id="SCL83397.1"/>
    </source>
</evidence>
<organism evidence="1 2">
    <name type="scientific">Bacillus cytotoxicus</name>
    <dbReference type="NCBI Taxonomy" id="580165"/>
    <lineage>
        <taxon>Bacteria</taxon>
        <taxon>Bacillati</taxon>
        <taxon>Bacillota</taxon>
        <taxon>Bacilli</taxon>
        <taxon>Bacillales</taxon>
        <taxon>Bacillaceae</taxon>
        <taxon>Bacillus</taxon>
        <taxon>Bacillus cereus group</taxon>
    </lineage>
</organism>
<dbReference type="Proteomes" id="UP000242164">
    <property type="component" value="Unassembled WGS sequence"/>
</dbReference>
<accession>A0AAX2CCB4</accession>
<dbReference type="AlphaFoldDB" id="A0AAX2CCB4"/>
<dbReference type="GO" id="GO:0016301">
    <property type="term" value="F:kinase activity"/>
    <property type="evidence" value="ECO:0007669"/>
    <property type="project" value="UniProtKB-KW"/>
</dbReference>
<dbReference type="EMBL" id="FMIK01000012">
    <property type="protein sequence ID" value="SCL83397.1"/>
    <property type="molecule type" value="Genomic_DNA"/>
</dbReference>
<name>A0AAX2CCB4_9BACI</name>
<dbReference type="Gene3D" id="3.90.1200.10">
    <property type="match status" value="1"/>
</dbReference>
<keyword evidence="1" id="KW-0418">Kinase</keyword>
<proteinExistence type="predicted"/>
<dbReference type="RefSeq" id="WP_011983437.1">
    <property type="nucleotide sequence ID" value="NZ_JARJCD010000018.1"/>
</dbReference>
<sequence>MTEDLYNRAILRTFPDLTEDITIFMANTLLLTSDMVMNHKNKKELVKRYMNPEPFTDYHKRNELILYVIDKAFISSKVLSFL</sequence>
<evidence type="ECO:0000313" key="2">
    <source>
        <dbReference type="Proteomes" id="UP000242164"/>
    </source>
</evidence>
<comment type="caution">
    <text evidence="1">The sequence shown here is derived from an EMBL/GenBank/DDBJ whole genome shotgun (WGS) entry which is preliminary data.</text>
</comment>
<keyword evidence="1" id="KW-0808">Transferase</keyword>
<reference evidence="1 2" key="1">
    <citation type="submission" date="2016-08" db="EMBL/GenBank/DDBJ databases">
        <authorList>
            <person name="Loux V."/>
            <person name="Rue O."/>
        </authorList>
    </citation>
    <scope>NUCLEOTIDE SEQUENCE [LARGE SCALE GENOMIC DNA]</scope>
    <source>
        <strain evidence="1 2">AFSSA_08CEB44bac</strain>
    </source>
</reference>
<protein>
    <submittedName>
        <fullName evidence="1">5-methylthioribose kinase</fullName>
    </submittedName>
</protein>
<gene>
    <name evidence="1" type="ORF">BCB44BAC_00373</name>
</gene>